<dbReference type="Pfam" id="PF01546">
    <property type="entry name" value="Peptidase_M20"/>
    <property type="match status" value="1"/>
</dbReference>
<dbReference type="EC" id="3.5.1.16" evidence="4"/>
<reference evidence="4 5" key="1">
    <citation type="submission" date="2021-03" db="EMBL/GenBank/DDBJ databases">
        <title>Sequencing the genomes of 1000 actinobacteria strains.</title>
        <authorList>
            <person name="Klenk H.-P."/>
        </authorList>
    </citation>
    <scope>NUCLEOTIDE SEQUENCE [LARGE SCALE GENOMIC DNA]</scope>
    <source>
        <strain evidence="4 5">DSM 18824</strain>
    </source>
</reference>
<name>A0ABS4UTN9_9ACTN</name>
<dbReference type="SUPFAM" id="SSF53187">
    <property type="entry name" value="Zn-dependent exopeptidases"/>
    <property type="match status" value="1"/>
</dbReference>
<organism evidence="4 5">
    <name type="scientific">Kribbella aluminosa</name>
    <dbReference type="NCBI Taxonomy" id="416017"/>
    <lineage>
        <taxon>Bacteria</taxon>
        <taxon>Bacillati</taxon>
        <taxon>Actinomycetota</taxon>
        <taxon>Actinomycetes</taxon>
        <taxon>Propionibacteriales</taxon>
        <taxon>Kribbellaceae</taxon>
        <taxon>Kribbella</taxon>
    </lineage>
</organism>
<keyword evidence="2 4" id="KW-0378">Hydrolase</keyword>
<evidence type="ECO:0000256" key="1">
    <source>
        <dbReference type="ARBA" id="ARBA00022723"/>
    </source>
</evidence>
<dbReference type="Gene3D" id="3.40.630.10">
    <property type="entry name" value="Zn peptidases"/>
    <property type="match status" value="1"/>
</dbReference>
<dbReference type="InterPro" id="IPR011650">
    <property type="entry name" value="Peptidase_M20_dimer"/>
</dbReference>
<dbReference type="SUPFAM" id="SSF55031">
    <property type="entry name" value="Bacterial exopeptidase dimerisation domain"/>
    <property type="match status" value="1"/>
</dbReference>
<sequence length="384" mass="40772">MRQDVNALRVIELLEDLIAIPSVNPRLGATDGGETEVAVYVDEWARAHGWASRMKDAVPARANVYVTVPGELPGTILLQTHTDTVEVGGMTVPPFALGRAGAHDRVTGRGVCDAKGQLAIFMAAVENVSRGARPHHGVVIAACVDEEERYRGVTALCDELPACIGAIVGEPTSLRLVVAQKGVLRCRISVRGTGGHSSRPDAQLNPIYICAEITNYIANDVSGALRDRVHPLLGAGTIAVTTMRGGEGVNLIPTEASIEIDQRTLPSDDPLDIWQAFKADIERRWPAAEVGPPSLIDYGMDADADSPFVHDVRRSLRAAGLDPSPIGVPFGSDASKLARAGIPTLVFGAGSIEQAHTKDEFIEISQLSSGVRFVEALLSDGEMA</sequence>
<dbReference type="Pfam" id="PF07687">
    <property type="entry name" value="M20_dimer"/>
    <property type="match status" value="1"/>
</dbReference>
<dbReference type="Gene3D" id="3.30.70.360">
    <property type="match status" value="1"/>
</dbReference>
<dbReference type="PANTHER" id="PTHR43808:SF31">
    <property type="entry name" value="N-ACETYL-L-CITRULLINE DEACETYLASE"/>
    <property type="match status" value="1"/>
</dbReference>
<dbReference type="Proteomes" id="UP000755585">
    <property type="component" value="Unassembled WGS sequence"/>
</dbReference>
<comment type="caution">
    <text evidence="4">The sequence shown here is derived from an EMBL/GenBank/DDBJ whole genome shotgun (WGS) entry which is preliminary data.</text>
</comment>
<dbReference type="RefSeq" id="WP_209697725.1">
    <property type="nucleotide sequence ID" value="NZ_JAGINT010000002.1"/>
</dbReference>
<dbReference type="EMBL" id="JAGINT010000002">
    <property type="protein sequence ID" value="MBP2354998.1"/>
    <property type="molecule type" value="Genomic_DNA"/>
</dbReference>
<gene>
    <name evidence="4" type="ORF">JOF29_006108</name>
</gene>
<keyword evidence="5" id="KW-1185">Reference proteome</keyword>
<proteinExistence type="predicted"/>
<evidence type="ECO:0000313" key="5">
    <source>
        <dbReference type="Proteomes" id="UP000755585"/>
    </source>
</evidence>
<keyword evidence="1" id="KW-0479">Metal-binding</keyword>
<dbReference type="InterPro" id="IPR002933">
    <property type="entry name" value="Peptidase_M20"/>
</dbReference>
<evidence type="ECO:0000256" key="2">
    <source>
        <dbReference type="ARBA" id="ARBA00022801"/>
    </source>
</evidence>
<accession>A0ABS4UTN9</accession>
<dbReference type="PANTHER" id="PTHR43808">
    <property type="entry name" value="ACETYLORNITHINE DEACETYLASE"/>
    <property type="match status" value="1"/>
</dbReference>
<evidence type="ECO:0000259" key="3">
    <source>
        <dbReference type="Pfam" id="PF07687"/>
    </source>
</evidence>
<dbReference type="GO" id="GO:0008777">
    <property type="term" value="F:acetylornithine deacetylase activity"/>
    <property type="evidence" value="ECO:0007669"/>
    <property type="project" value="UniProtKB-EC"/>
</dbReference>
<feature type="domain" description="Peptidase M20 dimerisation" evidence="3">
    <location>
        <begin position="178"/>
        <end position="286"/>
    </location>
</feature>
<dbReference type="InterPro" id="IPR036264">
    <property type="entry name" value="Bact_exopeptidase_dim_dom"/>
</dbReference>
<evidence type="ECO:0000313" key="4">
    <source>
        <dbReference type="EMBL" id="MBP2354998.1"/>
    </source>
</evidence>
<protein>
    <submittedName>
        <fullName evidence="4">Acetylornithine deacetylase</fullName>
        <ecNumber evidence="4">3.5.1.16</ecNumber>
    </submittedName>
</protein>
<dbReference type="InterPro" id="IPR050072">
    <property type="entry name" value="Peptidase_M20A"/>
</dbReference>